<dbReference type="AlphaFoldDB" id="F8N850"/>
<reference evidence="8" key="1">
    <citation type="journal article" date="2011" name="Stand. Genomic Sci.">
        <title>Non-contiguous finished genome sequence of the opportunistic oral pathogen Prevotella multisaccharivorax type strain (PPPA20).</title>
        <authorList>
            <person name="Pati A."/>
            <person name="Gronow S."/>
            <person name="Lu M."/>
            <person name="Lapidus A."/>
            <person name="Nolan M."/>
            <person name="Lucas S."/>
            <person name="Hammon N."/>
            <person name="Deshpande S."/>
            <person name="Cheng J.F."/>
            <person name="Tapia R."/>
            <person name="Han C."/>
            <person name="Goodwin L."/>
            <person name="Pitluck S."/>
            <person name="Liolios K."/>
            <person name="Pagani I."/>
            <person name="Mavromatis K."/>
            <person name="Mikhailova N."/>
            <person name="Huntemann M."/>
            <person name="Chen A."/>
            <person name="Palaniappan K."/>
            <person name="Land M."/>
            <person name="Hauser L."/>
            <person name="Detter J.C."/>
            <person name="Brambilla E.M."/>
            <person name="Rohde M."/>
            <person name="Goker M."/>
            <person name="Woyke T."/>
            <person name="Bristow J."/>
            <person name="Eisen J.A."/>
            <person name="Markowitz V."/>
            <person name="Hugenholtz P."/>
            <person name="Kyrpides N.C."/>
            <person name="Klenk H.P."/>
            <person name="Ivanova N."/>
        </authorList>
    </citation>
    <scope>NUCLEOTIDE SEQUENCE [LARGE SCALE GENOMIC DNA]</scope>
    <source>
        <strain evidence="8">DSM 17128</strain>
    </source>
</reference>
<dbReference type="Gene3D" id="2.120.10.30">
    <property type="entry name" value="TolB, C-terminal domain"/>
    <property type="match status" value="2"/>
</dbReference>
<evidence type="ECO:0000256" key="3">
    <source>
        <dbReference type="ARBA" id="ARBA00022729"/>
    </source>
</evidence>
<gene>
    <name evidence="7" type="ORF">Premu_1048</name>
</gene>
<dbReference type="PANTHER" id="PTHR42776">
    <property type="entry name" value="SERINE PEPTIDASE S9 FAMILY MEMBER"/>
    <property type="match status" value="1"/>
</dbReference>
<protein>
    <submittedName>
        <fullName evidence="7">Peptidase S9 prolyl oligopeptidase</fullName>
    </submittedName>
</protein>
<dbReference type="Pfam" id="PF00326">
    <property type="entry name" value="Peptidase_S9"/>
    <property type="match status" value="1"/>
</dbReference>
<evidence type="ECO:0000256" key="1">
    <source>
        <dbReference type="ARBA" id="ARBA00010040"/>
    </source>
</evidence>
<dbReference type="eggNOG" id="COG1506">
    <property type="taxonomic scope" value="Bacteria"/>
</dbReference>
<evidence type="ECO:0000259" key="6">
    <source>
        <dbReference type="Pfam" id="PF00326"/>
    </source>
</evidence>
<name>F8N850_9BACT</name>
<comment type="similarity">
    <text evidence="1">Belongs to the peptidase S9C family.</text>
</comment>
<dbReference type="InterPro" id="IPR011659">
    <property type="entry name" value="WD40"/>
</dbReference>
<dbReference type="MEROPS" id="S09.012"/>
<dbReference type="Pfam" id="PF07676">
    <property type="entry name" value="PD40"/>
    <property type="match status" value="3"/>
</dbReference>
<dbReference type="HOGENOM" id="CLU_008615_0_2_10"/>
<proteinExistence type="inferred from homology"/>
<keyword evidence="4" id="KW-0378">Hydrolase</keyword>
<dbReference type="GO" id="GO:0006508">
    <property type="term" value="P:proteolysis"/>
    <property type="evidence" value="ECO:0007669"/>
    <property type="project" value="UniProtKB-KW"/>
</dbReference>
<sequence length="686" mass="77311">MNHPFIFMLALPFLCLGAKAQKHAFTIEDVYRVKSAYGPSVSVGGNMAYTLSSSDLAKQKSTSDIIVANGQALTTDGKSYAPQWSGDGKFIYYTSSRSGSAQVWRAEAGNPLVSVQLTDYQLGVQGAVVSPDGRYIAFAAEVDPNLKDTDGSLNKEANEAKRKNPIQAHVSDHLLFRHWTDYTDSKYWHIIVFDTMNKTYTDVTPGNYHSPVFSPSGPSGFAFSPDSKELCYLSNHDANPAASTNCDLWTVPVTGGETKNLTAENKAWDGSPQYSPDGRYIAYRFQRTPGYESDRFILGLIDRKTGQKRVLTEAFDNWVDSYQWSADSKKIYFLGEVRGAEPLYELDVKNGRMRCVIANKAISGFDVDRKGNIYFAFSTTGKPSAIYQTTVKNPRKITQVTHYNDAFEAEVDIRPSETMWVQGADGDSVEVFIVKPHGFDATKKYPLIINVHGGPQMQWMNSYRADWQVYPGAGYVVAYPNPHGSTGYGQKFCRDISGSWGGRPFIDVMKVTDALAQLSYIDSTRMGAMGWSYGGYFMNWLQGHTKRFKCLASMMGLYDLRSMWGATEELWFPNFELEGQPWNSELYKKWSPSEYVKNFSTPTLIITGERDYRVPYTQALQYFSTLQTLGIPSRIIVFDNDGHWPSNLKSMPLYYNAHLEWFHQYLGGAPAPWRTEEMVKRTPYSH</sequence>
<organism evidence="7 8">
    <name type="scientific">Hallella multisaccharivorax DSM 17128</name>
    <dbReference type="NCBI Taxonomy" id="688246"/>
    <lineage>
        <taxon>Bacteria</taxon>
        <taxon>Pseudomonadati</taxon>
        <taxon>Bacteroidota</taxon>
        <taxon>Bacteroidia</taxon>
        <taxon>Bacteroidales</taxon>
        <taxon>Prevotellaceae</taxon>
        <taxon>Hallella</taxon>
    </lineage>
</organism>
<dbReference type="EMBL" id="GL945017">
    <property type="protein sequence ID" value="EGN56488.1"/>
    <property type="molecule type" value="Genomic_DNA"/>
</dbReference>
<dbReference type="eggNOG" id="COG0823">
    <property type="taxonomic scope" value="Bacteria"/>
</dbReference>
<feature type="domain" description="Peptidase S9 prolyl oligopeptidase catalytic" evidence="6">
    <location>
        <begin position="463"/>
        <end position="668"/>
    </location>
</feature>
<keyword evidence="5" id="KW-0720">Serine protease</keyword>
<keyword evidence="8" id="KW-1185">Reference proteome</keyword>
<dbReference type="Proteomes" id="UP000002772">
    <property type="component" value="Unassembled WGS sequence"/>
</dbReference>
<accession>F8N850</accession>
<evidence type="ECO:0000256" key="4">
    <source>
        <dbReference type="ARBA" id="ARBA00022801"/>
    </source>
</evidence>
<dbReference type="InterPro" id="IPR029058">
    <property type="entry name" value="AB_hydrolase_fold"/>
</dbReference>
<dbReference type="InterPro" id="IPR001375">
    <property type="entry name" value="Peptidase_S9_cat"/>
</dbReference>
<evidence type="ECO:0000256" key="2">
    <source>
        <dbReference type="ARBA" id="ARBA00022670"/>
    </source>
</evidence>
<dbReference type="SUPFAM" id="SSF82171">
    <property type="entry name" value="DPP6 N-terminal domain-like"/>
    <property type="match status" value="1"/>
</dbReference>
<dbReference type="RefSeq" id="WP_007573627.1">
    <property type="nucleotide sequence ID" value="NZ_BPTS01000001.1"/>
</dbReference>
<dbReference type="STRING" id="688246.Premu_1048"/>
<dbReference type="SUPFAM" id="SSF53474">
    <property type="entry name" value="alpha/beta-Hydrolases"/>
    <property type="match status" value="1"/>
</dbReference>
<evidence type="ECO:0000256" key="5">
    <source>
        <dbReference type="ARBA" id="ARBA00022825"/>
    </source>
</evidence>
<dbReference type="Gene3D" id="3.40.50.1820">
    <property type="entry name" value="alpha/beta hydrolase"/>
    <property type="match status" value="1"/>
</dbReference>
<evidence type="ECO:0000313" key="7">
    <source>
        <dbReference type="EMBL" id="EGN56488.1"/>
    </source>
</evidence>
<dbReference type="InterPro" id="IPR011042">
    <property type="entry name" value="6-blade_b-propeller_TolB-like"/>
</dbReference>
<evidence type="ECO:0000313" key="8">
    <source>
        <dbReference type="Proteomes" id="UP000002772"/>
    </source>
</evidence>
<dbReference type="GO" id="GO:0004252">
    <property type="term" value="F:serine-type endopeptidase activity"/>
    <property type="evidence" value="ECO:0007669"/>
    <property type="project" value="TreeGrafter"/>
</dbReference>
<keyword evidence="3" id="KW-0732">Signal</keyword>
<keyword evidence="2" id="KW-0645">Protease</keyword>
<dbReference type="FunFam" id="3.40.50.1820:FF:000028">
    <property type="entry name" value="S9 family peptidase"/>
    <property type="match status" value="1"/>
</dbReference>
<dbReference type="PANTHER" id="PTHR42776:SF13">
    <property type="entry name" value="DIPEPTIDYL-PEPTIDASE 5"/>
    <property type="match status" value="1"/>
</dbReference>